<keyword evidence="5" id="KW-1185">Reference proteome</keyword>
<evidence type="ECO:0000256" key="3">
    <source>
        <dbReference type="PROSITE-ProRule" id="PRU00339"/>
    </source>
</evidence>
<dbReference type="Pfam" id="PF13414">
    <property type="entry name" value="TPR_11"/>
    <property type="match status" value="1"/>
</dbReference>
<comment type="caution">
    <text evidence="4">The sequence shown here is derived from an EMBL/GenBank/DDBJ whole genome shotgun (WGS) entry which is preliminary data.</text>
</comment>
<dbReference type="Proteomes" id="UP000534294">
    <property type="component" value="Unassembled WGS sequence"/>
</dbReference>
<protein>
    <recommendedName>
        <fullName evidence="6">Tetratricopeptide (TPR) repeat</fullName>
    </recommendedName>
</protein>
<dbReference type="Gene3D" id="3.40.50.2000">
    <property type="entry name" value="Glycogen Phosphorylase B"/>
    <property type="match status" value="1"/>
</dbReference>
<dbReference type="InterPro" id="IPR019734">
    <property type="entry name" value="TPR_rpt"/>
</dbReference>
<keyword evidence="1" id="KW-0677">Repeat</keyword>
<dbReference type="Gene3D" id="1.25.40.10">
    <property type="entry name" value="Tetratricopeptide repeat domain"/>
    <property type="match status" value="3"/>
</dbReference>
<dbReference type="AlphaFoldDB" id="A0A7W7YK45"/>
<organism evidence="4 5">
    <name type="scientific">Prosthecobacter dejongeii</name>
    <dbReference type="NCBI Taxonomy" id="48465"/>
    <lineage>
        <taxon>Bacteria</taxon>
        <taxon>Pseudomonadati</taxon>
        <taxon>Verrucomicrobiota</taxon>
        <taxon>Verrucomicrobiia</taxon>
        <taxon>Verrucomicrobiales</taxon>
        <taxon>Verrucomicrobiaceae</taxon>
        <taxon>Prosthecobacter</taxon>
    </lineage>
</organism>
<dbReference type="Pfam" id="PF13181">
    <property type="entry name" value="TPR_8"/>
    <property type="match status" value="1"/>
</dbReference>
<sequence length="596" mass="67282">MAGKPSLPVGDGGLLGSAIPARMGLIGRRLVMALDGEKAVEMKAGMTLEAAILAHRQGRVGEARAEYQKILTAEPDNVVALQWLGAAYAQGGDFLEAMDLYNRVIKLKPDYAEAQANRANVLRLLTRYDEALAGYDAALRLRPDYAEAHCNRGITLRDKHCLEEALLSQERAIFIKPEYAQAWKNKGSVLNDLGRFEEAIVCQNKVIELCPHDAQAFVFRGHSQHRLRRFREAVESYDAALQLRPNYAEAHYDRSLSLRELLRLEEAIQSCENAVQVRPDYAEAWWNEAEMRILKGDYERGWPMFEWRWRSAHYGKVMRCFTAPLWLGEEDLEGKSILIHLDGGYGDTLNFCRYVSLLVERGAQVSLEVQTGLVGLLQESFPCVQVIGTGQELPACDFQCPMMNLPGAFRLPLELIPSRLPYVRVAQRYLEGWVARLGQKQRPRIGLAWSGSLDHSNDAQRSMTCLAMAGLLTQEAEFHCLQKHLREVDQTAVRQLPIRVWERELEDFAETAGLVMAMDLIVCVDTSVAHLAGALGKPTWLLLPHVPDMRWLLERDDSPWYPGVMRLFRQPQSGDWEAVVTKVAEEMGRFLQLPGS</sequence>
<dbReference type="GO" id="GO:0009279">
    <property type="term" value="C:cell outer membrane"/>
    <property type="evidence" value="ECO:0007669"/>
    <property type="project" value="TreeGrafter"/>
</dbReference>
<feature type="repeat" description="TPR" evidence="3">
    <location>
        <begin position="112"/>
        <end position="145"/>
    </location>
</feature>
<dbReference type="Pfam" id="PF13432">
    <property type="entry name" value="TPR_16"/>
    <property type="match status" value="1"/>
</dbReference>
<dbReference type="RefSeq" id="WP_184207816.1">
    <property type="nucleotide sequence ID" value="NZ_JACHIF010000003.1"/>
</dbReference>
<dbReference type="GO" id="GO:0046813">
    <property type="term" value="P:receptor-mediated virion attachment to host cell"/>
    <property type="evidence" value="ECO:0007669"/>
    <property type="project" value="TreeGrafter"/>
</dbReference>
<evidence type="ECO:0008006" key="6">
    <source>
        <dbReference type="Google" id="ProtNLM"/>
    </source>
</evidence>
<keyword evidence="2 3" id="KW-0802">TPR repeat</keyword>
<dbReference type="InterPro" id="IPR011990">
    <property type="entry name" value="TPR-like_helical_dom_sf"/>
</dbReference>
<dbReference type="EMBL" id="JACHIF010000003">
    <property type="protein sequence ID" value="MBB5037696.1"/>
    <property type="molecule type" value="Genomic_DNA"/>
</dbReference>
<name>A0A7W7YK45_9BACT</name>
<evidence type="ECO:0000256" key="1">
    <source>
        <dbReference type="ARBA" id="ARBA00022737"/>
    </source>
</evidence>
<dbReference type="PROSITE" id="PS50005">
    <property type="entry name" value="TPR"/>
    <property type="match status" value="4"/>
</dbReference>
<proteinExistence type="predicted"/>
<dbReference type="InterPro" id="IPR050498">
    <property type="entry name" value="Ycf3"/>
</dbReference>
<dbReference type="PANTHER" id="PTHR44858:SF1">
    <property type="entry name" value="UDP-N-ACETYLGLUCOSAMINE--PEPTIDE N-ACETYLGLUCOSAMINYLTRANSFERASE SPINDLY-RELATED"/>
    <property type="match status" value="1"/>
</dbReference>
<feature type="repeat" description="TPR" evidence="3">
    <location>
        <begin position="78"/>
        <end position="111"/>
    </location>
</feature>
<evidence type="ECO:0000256" key="2">
    <source>
        <dbReference type="ARBA" id="ARBA00022803"/>
    </source>
</evidence>
<dbReference type="SUPFAM" id="SSF48452">
    <property type="entry name" value="TPR-like"/>
    <property type="match status" value="1"/>
</dbReference>
<feature type="repeat" description="TPR" evidence="3">
    <location>
        <begin position="180"/>
        <end position="213"/>
    </location>
</feature>
<evidence type="ECO:0000313" key="4">
    <source>
        <dbReference type="EMBL" id="MBB5037696.1"/>
    </source>
</evidence>
<dbReference type="SUPFAM" id="SSF53756">
    <property type="entry name" value="UDP-Glycosyltransferase/glycogen phosphorylase"/>
    <property type="match status" value="1"/>
</dbReference>
<evidence type="ECO:0000313" key="5">
    <source>
        <dbReference type="Proteomes" id="UP000534294"/>
    </source>
</evidence>
<accession>A0A7W7YK45</accession>
<dbReference type="Pfam" id="PF14559">
    <property type="entry name" value="TPR_19"/>
    <property type="match status" value="1"/>
</dbReference>
<feature type="repeat" description="TPR" evidence="3">
    <location>
        <begin position="214"/>
        <end position="247"/>
    </location>
</feature>
<reference evidence="4 5" key="1">
    <citation type="submission" date="2020-08" db="EMBL/GenBank/DDBJ databases">
        <title>Genomic Encyclopedia of Type Strains, Phase IV (KMG-IV): sequencing the most valuable type-strain genomes for metagenomic binning, comparative biology and taxonomic classification.</title>
        <authorList>
            <person name="Goeker M."/>
        </authorList>
    </citation>
    <scope>NUCLEOTIDE SEQUENCE [LARGE SCALE GENOMIC DNA]</scope>
    <source>
        <strain evidence="4 5">DSM 12251</strain>
    </source>
</reference>
<dbReference type="SMART" id="SM00028">
    <property type="entry name" value="TPR"/>
    <property type="match status" value="7"/>
</dbReference>
<dbReference type="PANTHER" id="PTHR44858">
    <property type="entry name" value="TETRATRICOPEPTIDE REPEAT PROTEIN 6"/>
    <property type="match status" value="1"/>
</dbReference>
<gene>
    <name evidence="4" type="ORF">HNQ64_001945</name>
</gene>